<reference evidence="3 4" key="1">
    <citation type="journal article" date="2017" name="Gigascience">
        <title>Draft genome of the honey bee ectoparasitic mite, Tropilaelaps mercedesae, is shaped by the parasitic life history.</title>
        <authorList>
            <person name="Dong X."/>
            <person name="Armstrong S.D."/>
            <person name="Xia D."/>
            <person name="Makepeace B.L."/>
            <person name="Darby A.C."/>
            <person name="Kadowaki T."/>
        </authorList>
    </citation>
    <scope>NUCLEOTIDE SEQUENCE [LARGE SCALE GENOMIC DNA]</scope>
    <source>
        <strain evidence="3">Wuxi-XJTLU</strain>
    </source>
</reference>
<dbReference type="EMBL" id="MNPL01004625">
    <property type="protein sequence ID" value="OQR76603.1"/>
    <property type="molecule type" value="Genomic_DNA"/>
</dbReference>
<dbReference type="InParanoid" id="A0A1V9XT33"/>
<evidence type="ECO:0000256" key="1">
    <source>
        <dbReference type="SAM" id="Coils"/>
    </source>
</evidence>
<organism evidence="3 4">
    <name type="scientific">Tropilaelaps mercedesae</name>
    <dbReference type="NCBI Taxonomy" id="418985"/>
    <lineage>
        <taxon>Eukaryota</taxon>
        <taxon>Metazoa</taxon>
        <taxon>Ecdysozoa</taxon>
        <taxon>Arthropoda</taxon>
        <taxon>Chelicerata</taxon>
        <taxon>Arachnida</taxon>
        <taxon>Acari</taxon>
        <taxon>Parasitiformes</taxon>
        <taxon>Mesostigmata</taxon>
        <taxon>Gamasina</taxon>
        <taxon>Dermanyssoidea</taxon>
        <taxon>Laelapidae</taxon>
        <taxon>Tropilaelaps</taxon>
    </lineage>
</organism>
<dbReference type="AlphaFoldDB" id="A0A1V9XT33"/>
<evidence type="ECO:0000313" key="3">
    <source>
        <dbReference type="EMBL" id="OQR76603.1"/>
    </source>
</evidence>
<feature type="region of interest" description="Disordered" evidence="2">
    <location>
        <begin position="31"/>
        <end position="50"/>
    </location>
</feature>
<gene>
    <name evidence="3" type="ORF">BIW11_07674</name>
</gene>
<name>A0A1V9XT33_9ACAR</name>
<feature type="compositionally biased region" description="Low complexity" evidence="2">
    <location>
        <begin position="198"/>
        <end position="210"/>
    </location>
</feature>
<proteinExistence type="predicted"/>
<feature type="region of interest" description="Disordered" evidence="2">
    <location>
        <begin position="349"/>
        <end position="373"/>
    </location>
</feature>
<feature type="region of interest" description="Disordered" evidence="2">
    <location>
        <begin position="151"/>
        <end position="239"/>
    </location>
</feature>
<protein>
    <submittedName>
        <fullName evidence="3">Uncharacterized protein</fullName>
    </submittedName>
</protein>
<keyword evidence="4" id="KW-1185">Reference proteome</keyword>
<feature type="compositionally biased region" description="Basic and acidic residues" evidence="2">
    <location>
        <begin position="41"/>
        <end position="50"/>
    </location>
</feature>
<accession>A0A1V9XT33</accession>
<feature type="compositionally biased region" description="Polar residues" evidence="2">
    <location>
        <begin position="151"/>
        <end position="160"/>
    </location>
</feature>
<sequence>MKQSPCLFCTFHKFYPPTSADVIAHVKKGAGAGETQQPPKSEGHSGQHHSEPLRLRAAIAADLPRVMPQHPVTSVYTKLPLKQIQSAPFEAARDPREPDGSPPDLRMAQRTLHELQRFRALQQMVEAQAHLHGQRQLYTPYVARMVPGQGQKDQIAQSNGTHRHSPPIIPVSRRYASSSQPPLNRRPMGGMPAHAGHRQSPTSSQRQSPPVLSRRSPPQGPQQAYGAGPHGSSNHNHSYLYHNSSSPDCLALLFGSASVAAAAAGQHSSNANGPQTLEHQYPRTSTPHLQSQAHIQFSDSGAAAAAFGSAGLCCSPQTSTPVHGQNVAYTNVNAVNTASAHRSQPLQALHRVPSARASRPKSPSPLLRGSDGVCEQHPIRRSASYTERQLRKCIGRTTEEIRDLEQQLRELIISSASIVDQPASVEEGLAEILGNRQDLAEDPDPDQDITVTSNTNNSTKDNTRNSPPSVSRSRSDTNTPPSRHSSDPERHLSVHFSRPTRHLAYPALKLSSAGVQLRSLAGHVIDELLVVYKKPCPVRDTE</sequence>
<feature type="region of interest" description="Disordered" evidence="2">
    <location>
        <begin position="438"/>
        <end position="492"/>
    </location>
</feature>
<evidence type="ECO:0000313" key="4">
    <source>
        <dbReference type="Proteomes" id="UP000192247"/>
    </source>
</evidence>
<feature type="coiled-coil region" evidence="1">
    <location>
        <begin position="387"/>
        <end position="414"/>
    </location>
</feature>
<feature type="compositionally biased region" description="Low complexity" evidence="2">
    <location>
        <begin position="351"/>
        <end position="368"/>
    </location>
</feature>
<feature type="compositionally biased region" description="Low complexity" evidence="2">
    <location>
        <begin position="450"/>
        <end position="472"/>
    </location>
</feature>
<comment type="caution">
    <text evidence="3">The sequence shown here is derived from an EMBL/GenBank/DDBJ whole genome shotgun (WGS) entry which is preliminary data.</text>
</comment>
<evidence type="ECO:0000256" key="2">
    <source>
        <dbReference type="SAM" id="MobiDB-lite"/>
    </source>
</evidence>
<keyword evidence="1" id="KW-0175">Coiled coil</keyword>
<dbReference type="Proteomes" id="UP000192247">
    <property type="component" value="Unassembled WGS sequence"/>
</dbReference>